<proteinExistence type="predicted"/>
<keyword evidence="3" id="KW-1185">Reference proteome</keyword>
<dbReference type="PROSITE" id="PS51186">
    <property type="entry name" value="GNAT"/>
    <property type="match status" value="1"/>
</dbReference>
<dbReference type="PANTHER" id="PTHR43451:SF1">
    <property type="entry name" value="ACETYLTRANSFERASE"/>
    <property type="match status" value="1"/>
</dbReference>
<reference evidence="2 3" key="1">
    <citation type="submission" date="2019-03" db="EMBL/GenBank/DDBJ databases">
        <title>Freshwater and sediment microbial communities from various areas in North America, analyzing microbe dynamics in response to fracking.</title>
        <authorList>
            <person name="Lamendella R."/>
        </authorList>
    </citation>
    <scope>NUCLEOTIDE SEQUENCE [LARGE SCALE GENOMIC DNA]</scope>
    <source>
        <strain evidence="2 3">74A</strain>
    </source>
</reference>
<keyword evidence="2" id="KW-0687">Ribonucleoprotein</keyword>
<protein>
    <submittedName>
        <fullName evidence="2">Ribosomal protein S18 acetylase RimI-like enzyme</fullName>
    </submittedName>
</protein>
<dbReference type="InterPro" id="IPR000182">
    <property type="entry name" value="GNAT_dom"/>
</dbReference>
<dbReference type="RefSeq" id="WP_133038820.1">
    <property type="nucleotide sequence ID" value="NZ_SLWF01000011.1"/>
</dbReference>
<keyword evidence="2" id="KW-0689">Ribosomal protein</keyword>
<evidence type="ECO:0000313" key="2">
    <source>
        <dbReference type="EMBL" id="TCN84602.1"/>
    </source>
</evidence>
<dbReference type="GO" id="GO:0005840">
    <property type="term" value="C:ribosome"/>
    <property type="evidence" value="ECO:0007669"/>
    <property type="project" value="UniProtKB-KW"/>
</dbReference>
<sequence length="147" mass="15770">MLIRRMTAADVDAVSAVCMRSFSKTVAASLPPAGVQTFATVAAATAFLQRLQQGSIILVATDAAHITGVIELSAANHVVMFFVDPDFQLQGIGKQLLKTVLQYATAKEVTVNASLYSVPVYRKAGFECHGEVAEKAGLIYQPMVMHR</sequence>
<dbReference type="Gene3D" id="3.40.630.30">
    <property type="match status" value="1"/>
</dbReference>
<evidence type="ECO:0000259" key="1">
    <source>
        <dbReference type="PROSITE" id="PS51186"/>
    </source>
</evidence>
<dbReference type="InterPro" id="IPR052564">
    <property type="entry name" value="N-acetyltrans/Recomb-assoc"/>
</dbReference>
<dbReference type="OrthoDB" id="9775804at2"/>
<name>A0A4R2FA05_9GAMM</name>
<gene>
    <name evidence="2" type="ORF">EDC91_11116</name>
</gene>
<dbReference type="Proteomes" id="UP000294832">
    <property type="component" value="Unassembled WGS sequence"/>
</dbReference>
<dbReference type="AlphaFoldDB" id="A0A4R2FA05"/>
<dbReference type="Pfam" id="PF13673">
    <property type="entry name" value="Acetyltransf_10"/>
    <property type="match status" value="1"/>
</dbReference>
<evidence type="ECO:0000313" key="3">
    <source>
        <dbReference type="Proteomes" id="UP000294832"/>
    </source>
</evidence>
<dbReference type="CDD" id="cd04301">
    <property type="entry name" value="NAT_SF"/>
    <property type="match status" value="1"/>
</dbReference>
<comment type="caution">
    <text evidence="2">The sequence shown here is derived from an EMBL/GenBank/DDBJ whole genome shotgun (WGS) entry which is preliminary data.</text>
</comment>
<dbReference type="EMBL" id="SLWF01000011">
    <property type="protein sequence ID" value="TCN84602.1"/>
    <property type="molecule type" value="Genomic_DNA"/>
</dbReference>
<accession>A0A4R2FA05</accession>
<organism evidence="2 3">
    <name type="scientific">Shewanella fodinae</name>
    <dbReference type="NCBI Taxonomy" id="552357"/>
    <lineage>
        <taxon>Bacteria</taxon>
        <taxon>Pseudomonadati</taxon>
        <taxon>Pseudomonadota</taxon>
        <taxon>Gammaproteobacteria</taxon>
        <taxon>Alteromonadales</taxon>
        <taxon>Shewanellaceae</taxon>
        <taxon>Shewanella</taxon>
    </lineage>
</organism>
<dbReference type="PANTHER" id="PTHR43451">
    <property type="entry name" value="ACETYLTRANSFERASE (GNAT) FAMILY PROTEIN"/>
    <property type="match status" value="1"/>
</dbReference>
<dbReference type="GO" id="GO:0016747">
    <property type="term" value="F:acyltransferase activity, transferring groups other than amino-acyl groups"/>
    <property type="evidence" value="ECO:0007669"/>
    <property type="project" value="InterPro"/>
</dbReference>
<dbReference type="InterPro" id="IPR016181">
    <property type="entry name" value="Acyl_CoA_acyltransferase"/>
</dbReference>
<dbReference type="SUPFAM" id="SSF55729">
    <property type="entry name" value="Acyl-CoA N-acyltransferases (Nat)"/>
    <property type="match status" value="1"/>
</dbReference>
<feature type="domain" description="N-acetyltransferase" evidence="1">
    <location>
        <begin position="1"/>
        <end position="147"/>
    </location>
</feature>